<gene>
    <name evidence="3" type="ORF">PPRIM_AZ9-3.1.T0430237</name>
</gene>
<evidence type="ECO:0000259" key="2">
    <source>
        <dbReference type="PROSITE" id="PS51635"/>
    </source>
</evidence>
<evidence type="ECO:0000256" key="1">
    <source>
        <dbReference type="PROSITE-ProRule" id="PRU01161"/>
    </source>
</evidence>
<comment type="caution">
    <text evidence="3">The sequence shown here is derived from an EMBL/GenBank/DDBJ whole genome shotgun (WGS) entry which is preliminary data.</text>
</comment>
<dbReference type="GO" id="GO:0004620">
    <property type="term" value="F:phospholipase activity"/>
    <property type="evidence" value="ECO:0007669"/>
    <property type="project" value="TreeGrafter"/>
</dbReference>
<protein>
    <recommendedName>
        <fullName evidence="2">PNPLA domain-containing protein</fullName>
    </recommendedName>
</protein>
<feature type="domain" description="PNPLA" evidence="2">
    <location>
        <begin position="1808"/>
        <end position="2004"/>
    </location>
</feature>
<dbReference type="GO" id="GO:0016042">
    <property type="term" value="P:lipid catabolic process"/>
    <property type="evidence" value="ECO:0007669"/>
    <property type="project" value="UniProtKB-UniRule"/>
</dbReference>
<feature type="active site" description="Proton acceptor" evidence="1">
    <location>
        <position position="1991"/>
    </location>
</feature>
<organism evidence="3 4">
    <name type="scientific">Paramecium primaurelia</name>
    <dbReference type="NCBI Taxonomy" id="5886"/>
    <lineage>
        <taxon>Eukaryota</taxon>
        <taxon>Sar</taxon>
        <taxon>Alveolata</taxon>
        <taxon>Ciliophora</taxon>
        <taxon>Intramacronucleata</taxon>
        <taxon>Oligohymenophorea</taxon>
        <taxon>Peniculida</taxon>
        <taxon>Parameciidae</taxon>
        <taxon>Paramecium</taxon>
    </lineage>
</organism>
<dbReference type="EMBL" id="CAJJDM010000043">
    <property type="protein sequence ID" value="CAD8069179.1"/>
    <property type="molecule type" value="Genomic_DNA"/>
</dbReference>
<accession>A0A8S1LQM6</accession>
<dbReference type="PROSITE" id="PS51450">
    <property type="entry name" value="LRR"/>
    <property type="match status" value="1"/>
</dbReference>
<feature type="short sequence motif" description="GXGXXG" evidence="1">
    <location>
        <begin position="1812"/>
        <end position="1817"/>
    </location>
</feature>
<evidence type="ECO:0000313" key="3">
    <source>
        <dbReference type="EMBL" id="CAD8069179.1"/>
    </source>
</evidence>
<feature type="short sequence motif" description="DGA/G" evidence="1">
    <location>
        <begin position="1991"/>
        <end position="1993"/>
    </location>
</feature>
<dbReference type="PANTHER" id="PTHR32176">
    <property type="entry name" value="XYLOSE ISOMERASE"/>
    <property type="match status" value="1"/>
</dbReference>
<feature type="active site" description="Nucleophile" evidence="1">
    <location>
        <position position="1846"/>
    </location>
</feature>
<proteinExistence type="predicted"/>
<keyword evidence="1" id="KW-0443">Lipid metabolism</keyword>
<reference evidence="3" key="1">
    <citation type="submission" date="2021-01" db="EMBL/GenBank/DDBJ databases">
        <authorList>
            <consortium name="Genoscope - CEA"/>
            <person name="William W."/>
        </authorList>
    </citation>
    <scope>NUCLEOTIDE SEQUENCE</scope>
</reference>
<dbReference type="InterPro" id="IPR002641">
    <property type="entry name" value="PNPLA_dom"/>
</dbReference>
<dbReference type="CDD" id="cd07199">
    <property type="entry name" value="Pat17_PNPLA8_PNPLA9_like"/>
    <property type="match status" value="1"/>
</dbReference>
<keyword evidence="4" id="KW-1185">Reference proteome</keyword>
<dbReference type="InterPro" id="IPR001611">
    <property type="entry name" value="Leu-rich_rpt"/>
</dbReference>
<feature type="short sequence motif" description="GXSXG" evidence="1">
    <location>
        <begin position="1844"/>
        <end position="1848"/>
    </location>
</feature>
<sequence length="2137" mass="251130">MEKLQKFVNEFYQKLNAKPDEFAICRIRLKSYLQQLNFQYGDNIQEQENQYLNQLSEENDSYLSIENDKGITAEYNEMKYFRKLAEFIKKLKKQHLQSNYLPTNSPQIGRLSRDRLLEILTQEVNDLICMSQFIHPYSGIHQQLKIIEQQINLLKQIKQFEEQVQIKSPLNQPNNISKEMATLISNQDENFIQQLQKEGFHMTRISQVFYYQRYLLSYFLRSELFGLDLPPGFVIRLTLTNKPKRYQYYFVTQIKEESELNIKKNEFAKHFLSLFVSDHLDHLVPKYFGNLQAFYGNAMQSQITQYEQFKNPLFHFKKDIFEASYDLQEFNEIKPKDIFEAFLKFLDFLAETQIFDFNYHSKTNQDRIKSMQISEEVISITYKRMKKMEDTFIYIQEVIFPQHYNVRLIQITQLLNPLFFQFMRLETSKLQRLTDYEDFINKLNLEEVMHKLVDGYLLIKYNNQLRELKQEVDKQNKQVLKSPSFTIIEFFQKLNINYDISLINRIKLIDYLAYTNFYNLDTQFKNHQDEIYDSVIKNFNKSWFDYELWKQAFQANYQYAQSSSQFKNTFLVELLAIQFLGNKFQELNLNLFESISEIDQTDEKCNKIILYLMNKKLHNIVGLGQLSIAESSLKHKKFNLFLKLLSIENNRKIRNNFFDYLLEDDNQLQKYHNQIFEGVEKYYPHLLGSLQWNYFWTQMTKQSGQYEFQILYKGSVYFTNQQYECIFNNNLLDNRQDLPNYLEVNLNTIINQNFDKHFALLNLKDNSLLFMQPNFPLQKYMAISLYKLIQLDQFISKVELATHKGQIYSIYEVINTMIEGQRIRFTIAQYMLHHHFNEQNLINKIGSQNLAYKILLSILLLQTNITPDQELLVPCGNYFSPVTTNIYFDPKHDNLINICGFEREGDKINLCCKNIYFLTQFMNEKIDPKYLSVFSNLTIILQQWLKQLSQLDLKVDKTQSILILPLNKENMIALIHRATLIQQAKQNITYLDLLKQCDPNLGEYYQTLINNSTLNLIQKFNELSSTLPICLTRQDFISFRESFSFAKYPSSFQLKNSIGPSKGLKMVLKYTRLLTEVEDFNKKLQIIKKPNHFQLLINSIDWRNLKESQVSLMLENIQKYSQDYNQPFEYINFSCLQYRQFQQIFMQFELIRIKILNISYIDTITDNFINEICYKCSELHVLNISGCSGLIQLGAQKKLQFLRLKTLLASEIPNLKSIEMSGQFLQNLNINNCPQLTQVYTINQLNKIQAKGCKQLQQEIVEMWMLQGIQVIFDDITSNGAFKQLANKKIIKVNEEESSFQKTYVEIMFQLLGDIYEKFLFTDQTSRSPLPTYLVKSGIVIEDQQSQFLTFLSKQLDEKSKKVYIFGIFQCLFKNQFINTLELQSLISHKSEDKRKFLDQFLVDLSQIIESSIGREQFLVNQTVKQFLQNIEWITIPSASESVLEKIIQLLQQISYYKQFIKVSFANLKMIKSQIIEKYLSNLKQSDKYLHFPSLDFSGNSLTVDNLNEIFNESTFSVINIQHLNLSNAGIDDNMLISISKQFWECENLRYIDLSRNQITNQGLNHLFEQAIQDKIVKTPLNSLNLSHNNIGNAQFELLSKLEQQQWQNKENQMIYLKNLTLQNCFQIDQDITSFCKFLCQSYNLQALDLRRNKFKQETIQELSKSIGQNKSLTQIYFSNQIIDSCLNFEELIKSQSLQYMDLTLKSFKQEISYLFEKLITLSITLSTIDDDSLRLLTKLYQSSQTVLIFDLHILDQEVKQRTFYKLGMSKINYFREKKEQKETMLSEKFVKQDTLRIDISDYSYTGLSLDGGGMRGLLPATIVNYLCTQMKKEPYQLFDSIGGTSIGGMLALTMVGTKDGQNPLVDKDGLIKLFTEEGKTIFEDSKRGVWNIMSKSKYDAKGIENVLSRHCGTVKLSETIQNTNVIVTAVKLQKQRGETVAKVFSSRKAKVDLTENFLMKDVGRATSAAPTYFPAAQIKSLAGKEYQFIDGGIGVNNPSNFVLEDLRKCMLNRDQDNFFLLSLSTGVAKQKQQLQVDEGLLSVGKIIDAFGESNQDFVDLELKRHEGKYLRIIPEYDLQESMAQMDCTDPKVFEEYQSAAMVAAESYFHKEIFGRYQDKSFIRWLEENTARRLESK</sequence>
<keyword evidence="1" id="KW-0378">Hydrolase</keyword>
<dbReference type="Pfam" id="PF01734">
    <property type="entry name" value="Patatin"/>
    <property type="match status" value="1"/>
</dbReference>
<dbReference type="FunFam" id="3.80.10.10:FF:002492">
    <property type="entry name" value="Uncharacterized protein"/>
    <property type="match status" value="1"/>
</dbReference>
<dbReference type="GO" id="GO:0047372">
    <property type="term" value="F:monoacylglycerol lipase activity"/>
    <property type="evidence" value="ECO:0007669"/>
    <property type="project" value="TreeGrafter"/>
</dbReference>
<name>A0A8S1LQM6_PARPR</name>
<dbReference type="Proteomes" id="UP000688137">
    <property type="component" value="Unassembled WGS sequence"/>
</dbReference>
<dbReference type="PANTHER" id="PTHR32176:SF92">
    <property type="entry name" value="XYLOSE ISOMERASE"/>
    <property type="match status" value="1"/>
</dbReference>
<evidence type="ECO:0000313" key="4">
    <source>
        <dbReference type="Proteomes" id="UP000688137"/>
    </source>
</evidence>
<dbReference type="FunFam" id="3.40.1090.10:FF:000065">
    <property type="entry name" value="Patatin"/>
    <property type="match status" value="1"/>
</dbReference>
<dbReference type="OMA" id="NIEWITI"/>
<keyword evidence="1" id="KW-0442">Lipid degradation</keyword>
<dbReference type="PROSITE" id="PS51635">
    <property type="entry name" value="PNPLA"/>
    <property type="match status" value="1"/>
</dbReference>